<evidence type="ECO:0000256" key="7">
    <source>
        <dbReference type="SAM" id="Phobius"/>
    </source>
</evidence>
<dbReference type="PANTHER" id="PTHR30012:SF0">
    <property type="entry name" value="TYPE II SECRETION SYSTEM PROTEIN F-RELATED"/>
    <property type="match status" value="1"/>
</dbReference>
<dbReference type="RefSeq" id="WP_380695733.1">
    <property type="nucleotide sequence ID" value="NZ_JBHRYR010000003.1"/>
</dbReference>
<dbReference type="EMBL" id="JBHRYR010000003">
    <property type="protein sequence ID" value="MFC3852998.1"/>
    <property type="molecule type" value="Genomic_DNA"/>
</dbReference>
<evidence type="ECO:0000256" key="1">
    <source>
        <dbReference type="ARBA" id="ARBA00004651"/>
    </source>
</evidence>
<dbReference type="InterPro" id="IPR018076">
    <property type="entry name" value="T2SS_GspF_dom"/>
</dbReference>
<dbReference type="InterPro" id="IPR042094">
    <property type="entry name" value="T2SS_GspF_sf"/>
</dbReference>
<protein>
    <submittedName>
        <fullName evidence="9">Type II secretion system inner membrane protein GspF</fullName>
    </submittedName>
</protein>
<evidence type="ECO:0000259" key="8">
    <source>
        <dbReference type="Pfam" id="PF00482"/>
    </source>
</evidence>
<feature type="transmembrane region" description="Helical" evidence="7">
    <location>
        <begin position="363"/>
        <end position="392"/>
    </location>
</feature>
<dbReference type="PANTHER" id="PTHR30012">
    <property type="entry name" value="GENERAL SECRETION PATHWAY PROTEIN"/>
    <property type="match status" value="1"/>
</dbReference>
<organism evidence="9 10">
    <name type="scientific">Saccharospirillum mangrovi</name>
    <dbReference type="NCBI Taxonomy" id="2161747"/>
    <lineage>
        <taxon>Bacteria</taxon>
        <taxon>Pseudomonadati</taxon>
        <taxon>Pseudomonadota</taxon>
        <taxon>Gammaproteobacteria</taxon>
        <taxon>Oceanospirillales</taxon>
        <taxon>Saccharospirillaceae</taxon>
        <taxon>Saccharospirillum</taxon>
    </lineage>
</organism>
<feature type="domain" description="Type II secretion system protein GspF" evidence="8">
    <location>
        <begin position="69"/>
        <end position="191"/>
    </location>
</feature>
<comment type="caution">
    <text evidence="9">The sequence shown here is derived from an EMBL/GenBank/DDBJ whole genome shotgun (WGS) entry which is preliminary data.</text>
</comment>
<keyword evidence="3" id="KW-1003">Cell membrane</keyword>
<dbReference type="Pfam" id="PF00482">
    <property type="entry name" value="T2SSF"/>
    <property type="match status" value="2"/>
</dbReference>
<dbReference type="InterPro" id="IPR011850">
    <property type="entry name" value="T2SS_GspF"/>
</dbReference>
<dbReference type="NCBIfam" id="TIGR02120">
    <property type="entry name" value="GspF"/>
    <property type="match status" value="1"/>
</dbReference>
<evidence type="ECO:0000256" key="2">
    <source>
        <dbReference type="ARBA" id="ARBA00005745"/>
    </source>
</evidence>
<accession>A0ABV7ZWR1</accession>
<keyword evidence="5 7" id="KW-1133">Transmembrane helix</keyword>
<feature type="domain" description="Type II secretion system protein GspF" evidence="8">
    <location>
        <begin position="271"/>
        <end position="393"/>
    </location>
</feature>
<dbReference type="Proteomes" id="UP001595617">
    <property type="component" value="Unassembled WGS sequence"/>
</dbReference>
<evidence type="ECO:0000256" key="4">
    <source>
        <dbReference type="ARBA" id="ARBA00022692"/>
    </source>
</evidence>
<keyword evidence="6 7" id="KW-0472">Membrane</keyword>
<keyword evidence="10" id="KW-1185">Reference proteome</keyword>
<evidence type="ECO:0000256" key="5">
    <source>
        <dbReference type="ARBA" id="ARBA00022989"/>
    </source>
</evidence>
<comment type="subcellular location">
    <subcellularLocation>
        <location evidence="1">Cell membrane</location>
        <topology evidence="1">Multi-pass membrane protein</topology>
    </subcellularLocation>
</comment>
<evidence type="ECO:0000256" key="6">
    <source>
        <dbReference type="ARBA" id="ARBA00023136"/>
    </source>
</evidence>
<evidence type="ECO:0000313" key="9">
    <source>
        <dbReference type="EMBL" id="MFC3852998.1"/>
    </source>
</evidence>
<sequence length="402" mass="44455">MAAFEYSALDERGKQRKGVLEGDSARQIRTQLRDQGWMPLSVERTTERQTNTLWSSRASVSVSELALITRQLSTLVASSMPLEECLRAVAEQSDSRRLRAMMMSVRGKVLEGYSLATALAEYPRAFNGQFRATIDAGEHSGKLDLVLTRLADYVEEQEETRRKLQMAATYPVILTVVAIGIVVFLLNNVVPRITDVFTSSGQILPRPTIMLISVTEFVQNYWLYGLMLGFLLGLLFVLWNRSPTRLFHTHRLYLRVPFVGRLIRGFSTSRFASTVAMLASSGVPLVDAMRIAGSVVTNLPIRRSVLEATRKVSEGGGLSQALKETGYFPPMMIHMVASGESSGNLDDMLARTARTQEQALKDVIATVVGLLEPLMLVLMGLIVMIILLAVVLPLTQMNAMVG</sequence>
<proteinExistence type="inferred from homology"/>
<dbReference type="PRINTS" id="PR00812">
    <property type="entry name" value="BCTERIALGSPF"/>
</dbReference>
<keyword evidence="4 7" id="KW-0812">Transmembrane</keyword>
<comment type="similarity">
    <text evidence="2">Belongs to the GSP F family.</text>
</comment>
<feature type="transmembrane region" description="Helical" evidence="7">
    <location>
        <begin position="221"/>
        <end position="239"/>
    </location>
</feature>
<dbReference type="InterPro" id="IPR003004">
    <property type="entry name" value="GspF/PilC"/>
</dbReference>
<evidence type="ECO:0000256" key="3">
    <source>
        <dbReference type="ARBA" id="ARBA00022475"/>
    </source>
</evidence>
<name>A0ABV7ZWR1_9GAMM</name>
<feature type="transmembrane region" description="Helical" evidence="7">
    <location>
        <begin position="167"/>
        <end position="186"/>
    </location>
</feature>
<evidence type="ECO:0000313" key="10">
    <source>
        <dbReference type="Proteomes" id="UP001595617"/>
    </source>
</evidence>
<dbReference type="Gene3D" id="1.20.81.30">
    <property type="entry name" value="Type II secretion system (T2SS), domain F"/>
    <property type="match status" value="2"/>
</dbReference>
<reference evidence="10" key="1">
    <citation type="journal article" date="2019" name="Int. J. Syst. Evol. Microbiol.">
        <title>The Global Catalogue of Microorganisms (GCM) 10K type strain sequencing project: providing services to taxonomists for standard genome sequencing and annotation.</title>
        <authorList>
            <consortium name="The Broad Institute Genomics Platform"/>
            <consortium name="The Broad Institute Genome Sequencing Center for Infectious Disease"/>
            <person name="Wu L."/>
            <person name="Ma J."/>
        </authorList>
    </citation>
    <scope>NUCLEOTIDE SEQUENCE [LARGE SCALE GENOMIC DNA]</scope>
    <source>
        <strain evidence="10">IBRC 10765</strain>
    </source>
</reference>
<gene>
    <name evidence="9" type="primary">gspF</name>
    <name evidence="9" type="ORF">ACFOOG_09175</name>
</gene>